<dbReference type="GeneID" id="118346116"/>
<dbReference type="PANTHER" id="PTHR35046:SF9">
    <property type="entry name" value="RNA-DIRECTED DNA POLYMERASE"/>
    <property type="match status" value="1"/>
</dbReference>
<protein>
    <submittedName>
        <fullName evidence="4">Uncharacterized protein LOC118346116</fullName>
    </submittedName>
</protein>
<feature type="domain" description="Reverse transcriptase" evidence="2">
    <location>
        <begin position="443"/>
        <end position="513"/>
    </location>
</feature>
<dbReference type="OrthoDB" id="1924993at2759"/>
<dbReference type="Proteomes" id="UP000235220">
    <property type="component" value="Unplaced"/>
</dbReference>
<feature type="compositionally biased region" description="Low complexity" evidence="1">
    <location>
        <begin position="93"/>
        <end position="104"/>
    </location>
</feature>
<dbReference type="Gene3D" id="3.30.70.270">
    <property type="match status" value="1"/>
</dbReference>
<dbReference type="SUPFAM" id="SSF56672">
    <property type="entry name" value="DNA/RNA polymerases"/>
    <property type="match status" value="1"/>
</dbReference>
<feature type="region of interest" description="Disordered" evidence="1">
    <location>
        <begin position="92"/>
        <end position="187"/>
    </location>
</feature>
<dbReference type="InterPro" id="IPR043502">
    <property type="entry name" value="DNA/RNA_pol_sf"/>
</dbReference>
<dbReference type="InParanoid" id="A0A6P9EFL1"/>
<dbReference type="InterPro" id="IPR000477">
    <property type="entry name" value="RT_dom"/>
</dbReference>
<dbReference type="RefSeq" id="XP_035543028.1">
    <property type="nucleotide sequence ID" value="XM_035687135.1"/>
</dbReference>
<evidence type="ECO:0000313" key="3">
    <source>
        <dbReference type="Proteomes" id="UP000235220"/>
    </source>
</evidence>
<evidence type="ECO:0000313" key="4">
    <source>
        <dbReference type="RefSeq" id="XP_035543028.1"/>
    </source>
</evidence>
<name>A0A6P9EFL1_JUGRE</name>
<sequence length="528" mass="59906">MKRLMRAQFLPPDYEQLLYQQYQNYRQGTRSINEYTELYRLNSKNNLSKTEGQQVARYIGGLRVAIQDKVTLHTVWTLSKAVNLVIKIESQLSRPPTRTPSFSPANKGTKPPIQPNLPHVPSSSHDPKTQNSYQAPKSNTTTAGSRGSTGHRSNECPTRRSINIVDGEDLARENDEGSEEEGELVKGDEGDLVNCVIQRLLVAPKQEDHTQSVKGTSFNVTRHREASQTLQDQLDQEEAEMKVTNTCKIPFSIGKFYKDVADCDVVDMDACHVLLGRPWQYNVAATYKGHDNKYTFWWHERKVTLLPVGERLLNTTSLAKKASFLIVSEDQFLIDAKECSKIVTLAMKGRTEETTSEFPPTVHLLLEEFLDIIPQELPAGFPPMRDIQHCIDLVTGASLPNLPHYRMSPNEHKVLQDQVEDLIRKGLIQESMSHCAILALLTPKKDGSWRMCVDSRAINKITVKYRFPIPRLNDMLDMLVGSNKFSKLDLSSGYHQIRVRPDDEWKTAFKTKEGLRVAGHAIRLVKRT</sequence>
<dbReference type="AlphaFoldDB" id="A0A6P9EFL1"/>
<dbReference type="Gene3D" id="3.10.10.10">
    <property type="entry name" value="HIV Type 1 Reverse Transcriptase, subunit A, domain 1"/>
    <property type="match status" value="1"/>
</dbReference>
<organism evidence="3 4">
    <name type="scientific">Juglans regia</name>
    <name type="common">English walnut</name>
    <dbReference type="NCBI Taxonomy" id="51240"/>
    <lineage>
        <taxon>Eukaryota</taxon>
        <taxon>Viridiplantae</taxon>
        <taxon>Streptophyta</taxon>
        <taxon>Embryophyta</taxon>
        <taxon>Tracheophyta</taxon>
        <taxon>Spermatophyta</taxon>
        <taxon>Magnoliopsida</taxon>
        <taxon>eudicotyledons</taxon>
        <taxon>Gunneridae</taxon>
        <taxon>Pentapetalae</taxon>
        <taxon>rosids</taxon>
        <taxon>fabids</taxon>
        <taxon>Fagales</taxon>
        <taxon>Juglandaceae</taxon>
        <taxon>Juglans</taxon>
    </lineage>
</organism>
<dbReference type="InterPro" id="IPR043128">
    <property type="entry name" value="Rev_trsase/Diguanyl_cyclase"/>
</dbReference>
<dbReference type="KEGG" id="jre:118346116"/>
<dbReference type="Pfam" id="PF00078">
    <property type="entry name" value="RVT_1"/>
    <property type="match status" value="1"/>
</dbReference>
<feature type="compositionally biased region" description="Polar residues" evidence="1">
    <location>
        <begin position="121"/>
        <end position="151"/>
    </location>
</feature>
<evidence type="ECO:0000259" key="2">
    <source>
        <dbReference type="Pfam" id="PF00078"/>
    </source>
</evidence>
<proteinExistence type="predicted"/>
<evidence type="ECO:0000256" key="1">
    <source>
        <dbReference type="SAM" id="MobiDB-lite"/>
    </source>
</evidence>
<dbReference type="PANTHER" id="PTHR35046">
    <property type="entry name" value="ZINC KNUCKLE (CCHC-TYPE) FAMILY PROTEIN"/>
    <property type="match status" value="1"/>
</dbReference>
<gene>
    <name evidence="4" type="primary">LOC118346116</name>
</gene>
<keyword evidence="3" id="KW-1185">Reference proteome</keyword>
<accession>A0A6P9EFL1</accession>
<reference evidence="4" key="1">
    <citation type="submission" date="2025-08" db="UniProtKB">
        <authorList>
            <consortium name="RefSeq"/>
        </authorList>
    </citation>
    <scope>IDENTIFICATION</scope>
    <source>
        <tissue evidence="4">Leaves</tissue>
    </source>
</reference>
<dbReference type="CDD" id="cd01647">
    <property type="entry name" value="RT_LTR"/>
    <property type="match status" value="1"/>
</dbReference>